<evidence type="ECO:0000313" key="1">
    <source>
        <dbReference type="EMBL" id="KAI4331242.1"/>
    </source>
</evidence>
<sequence>MVLPILILLMYTEASFSVSMICSIGSYYCVLEHKGGSNPSLVDELRPHDQSVINGLARDPSGFGLAVEDRSWLGFLPCQDGRVVV</sequence>
<organism evidence="1 2">
    <name type="scientific">Melastoma candidum</name>
    <dbReference type="NCBI Taxonomy" id="119954"/>
    <lineage>
        <taxon>Eukaryota</taxon>
        <taxon>Viridiplantae</taxon>
        <taxon>Streptophyta</taxon>
        <taxon>Embryophyta</taxon>
        <taxon>Tracheophyta</taxon>
        <taxon>Spermatophyta</taxon>
        <taxon>Magnoliopsida</taxon>
        <taxon>eudicotyledons</taxon>
        <taxon>Gunneridae</taxon>
        <taxon>Pentapetalae</taxon>
        <taxon>rosids</taxon>
        <taxon>malvids</taxon>
        <taxon>Myrtales</taxon>
        <taxon>Melastomataceae</taxon>
        <taxon>Melastomatoideae</taxon>
        <taxon>Melastomateae</taxon>
        <taxon>Melastoma</taxon>
    </lineage>
</organism>
<name>A0ACB9N3S0_9MYRT</name>
<gene>
    <name evidence="1" type="ORF">MLD38_029446</name>
</gene>
<dbReference type="EMBL" id="CM042887">
    <property type="protein sequence ID" value="KAI4331242.1"/>
    <property type="molecule type" value="Genomic_DNA"/>
</dbReference>
<comment type="caution">
    <text evidence="1">The sequence shown here is derived from an EMBL/GenBank/DDBJ whole genome shotgun (WGS) entry which is preliminary data.</text>
</comment>
<accession>A0ACB9N3S0</accession>
<dbReference type="Proteomes" id="UP001057402">
    <property type="component" value="Chromosome 8"/>
</dbReference>
<reference evidence="2" key="1">
    <citation type="journal article" date="2023" name="Front. Plant Sci.">
        <title>Chromosomal-level genome assembly of Melastoma candidum provides insights into trichome evolution.</title>
        <authorList>
            <person name="Zhong Y."/>
            <person name="Wu W."/>
            <person name="Sun C."/>
            <person name="Zou P."/>
            <person name="Liu Y."/>
            <person name="Dai S."/>
            <person name="Zhou R."/>
        </authorList>
    </citation>
    <scope>NUCLEOTIDE SEQUENCE [LARGE SCALE GENOMIC DNA]</scope>
</reference>
<evidence type="ECO:0000313" key="2">
    <source>
        <dbReference type="Proteomes" id="UP001057402"/>
    </source>
</evidence>
<protein>
    <submittedName>
        <fullName evidence="1">Uncharacterized protein</fullName>
    </submittedName>
</protein>
<keyword evidence="2" id="KW-1185">Reference proteome</keyword>
<proteinExistence type="predicted"/>